<name>A0A7W9LX56_9ACTN</name>
<proteinExistence type="predicted"/>
<dbReference type="AlphaFoldDB" id="A0A7W9LX56"/>
<evidence type="ECO:0000313" key="2">
    <source>
        <dbReference type="Proteomes" id="UP000590647"/>
    </source>
</evidence>
<accession>A0A7W9LX56</accession>
<protein>
    <submittedName>
        <fullName evidence="1">Uncharacterized protein</fullName>
    </submittedName>
</protein>
<evidence type="ECO:0000313" key="1">
    <source>
        <dbReference type="EMBL" id="MBB5799391.1"/>
    </source>
</evidence>
<dbReference type="Proteomes" id="UP000590647">
    <property type="component" value="Unassembled WGS sequence"/>
</dbReference>
<keyword evidence="2" id="KW-1185">Reference proteome</keyword>
<dbReference type="EMBL" id="JACHNE010000001">
    <property type="protein sequence ID" value="MBB5799391.1"/>
    <property type="molecule type" value="Genomic_DNA"/>
</dbReference>
<gene>
    <name evidence="1" type="ORF">HDA41_007355</name>
</gene>
<comment type="caution">
    <text evidence="1">The sequence shown here is derived from an EMBL/GenBank/DDBJ whole genome shotgun (WGS) entry which is preliminary data.</text>
</comment>
<organism evidence="1 2">
    <name type="scientific">Streptomyces caelestis</name>
    <dbReference type="NCBI Taxonomy" id="36816"/>
    <lineage>
        <taxon>Bacteria</taxon>
        <taxon>Bacillati</taxon>
        <taxon>Actinomycetota</taxon>
        <taxon>Actinomycetes</taxon>
        <taxon>Kitasatosporales</taxon>
        <taxon>Streptomycetaceae</taxon>
        <taxon>Streptomyces</taxon>
    </lineage>
</organism>
<sequence length="51" mass="5369">MSGECAARELSLRRGVPLGVPCVGKGFLFAGSRYVFGRSPAILWAAPSAQM</sequence>
<reference evidence="1 2" key="1">
    <citation type="submission" date="2020-08" db="EMBL/GenBank/DDBJ databases">
        <title>Sequencing the genomes of 1000 actinobacteria strains.</title>
        <authorList>
            <person name="Klenk H.-P."/>
        </authorList>
    </citation>
    <scope>NUCLEOTIDE SEQUENCE [LARGE SCALE GENOMIC DNA]</scope>
    <source>
        <strain evidence="1 2">DSM 40084</strain>
    </source>
</reference>